<evidence type="ECO:0000256" key="5">
    <source>
        <dbReference type="RuleBase" id="RU000682"/>
    </source>
</evidence>
<comment type="similarity">
    <text evidence="2">Belongs to the paired homeobox family. Bicoid subfamily.</text>
</comment>
<dbReference type="InterPro" id="IPR001356">
    <property type="entry name" value="HD"/>
</dbReference>
<reference evidence="10" key="1">
    <citation type="submission" date="2016-06" db="UniProtKB">
        <authorList>
            <consortium name="WormBaseParasite"/>
        </authorList>
    </citation>
    <scope>IDENTIFICATION</scope>
</reference>
<reference evidence="8 9" key="2">
    <citation type="submission" date="2018-11" db="EMBL/GenBank/DDBJ databases">
        <authorList>
            <consortium name="Pathogen Informatics"/>
        </authorList>
    </citation>
    <scope>NUCLEOTIDE SEQUENCE [LARGE SCALE GENOMIC DNA]</scope>
    <source>
        <strain evidence="8 9">NST_G2</strain>
    </source>
</reference>
<dbReference type="GO" id="GO:0000978">
    <property type="term" value="F:RNA polymerase II cis-regulatory region sequence-specific DNA binding"/>
    <property type="evidence" value="ECO:0007669"/>
    <property type="project" value="TreeGrafter"/>
</dbReference>
<dbReference type="PANTHER" id="PTHR45882:SF3">
    <property type="entry name" value="PITUITARY HOMEOBOX HOMOLOG PTX1"/>
    <property type="match status" value="1"/>
</dbReference>
<protein>
    <submittedName>
        <fullName evidence="10">Homeobox domain-containing protein</fullName>
    </submittedName>
</protein>
<proteinExistence type="inferred from homology"/>
<accession>A0A183SRS5</accession>
<feature type="DNA-binding region" description="Homeobox" evidence="4">
    <location>
        <begin position="237"/>
        <end position="279"/>
    </location>
</feature>
<gene>
    <name evidence="8" type="ORF">SSLN_LOCUS6923</name>
</gene>
<feature type="domain" description="Homeobox" evidence="7">
    <location>
        <begin position="235"/>
        <end position="278"/>
    </location>
</feature>
<name>A0A183SRS5_SCHSO</name>
<dbReference type="PROSITE" id="PS50071">
    <property type="entry name" value="HOMEOBOX_2"/>
    <property type="match status" value="1"/>
</dbReference>
<dbReference type="GO" id="GO:0005634">
    <property type="term" value="C:nucleus"/>
    <property type="evidence" value="ECO:0007669"/>
    <property type="project" value="UniProtKB-SubCell"/>
</dbReference>
<keyword evidence="4 5" id="KW-0539">Nucleus</keyword>
<dbReference type="SMART" id="SM00389">
    <property type="entry name" value="HOX"/>
    <property type="match status" value="1"/>
</dbReference>
<feature type="region of interest" description="Disordered" evidence="6">
    <location>
        <begin position="73"/>
        <end position="110"/>
    </location>
</feature>
<feature type="compositionally biased region" description="Polar residues" evidence="6">
    <location>
        <begin position="161"/>
        <end position="176"/>
    </location>
</feature>
<comment type="subcellular location">
    <subcellularLocation>
        <location evidence="1 4 5">Nucleus</location>
    </subcellularLocation>
</comment>
<keyword evidence="9" id="KW-1185">Reference proteome</keyword>
<dbReference type="EMBL" id="UYSU01033906">
    <property type="protein sequence ID" value="VDL93308.1"/>
    <property type="molecule type" value="Genomic_DNA"/>
</dbReference>
<dbReference type="GO" id="GO:0000981">
    <property type="term" value="F:DNA-binding transcription factor activity, RNA polymerase II-specific"/>
    <property type="evidence" value="ECO:0007669"/>
    <property type="project" value="TreeGrafter"/>
</dbReference>
<dbReference type="PANTHER" id="PTHR45882">
    <property type="entry name" value="PITUITARY HOMEOBOX HOMOLOG PTX1"/>
    <property type="match status" value="1"/>
</dbReference>
<evidence type="ECO:0000256" key="2">
    <source>
        <dbReference type="ARBA" id="ARBA00006503"/>
    </source>
</evidence>
<dbReference type="Gene3D" id="1.10.10.60">
    <property type="entry name" value="Homeodomain-like"/>
    <property type="match status" value="1"/>
</dbReference>
<evidence type="ECO:0000256" key="6">
    <source>
        <dbReference type="SAM" id="MobiDB-lite"/>
    </source>
</evidence>
<dbReference type="InterPro" id="IPR009057">
    <property type="entry name" value="Homeodomain-like_sf"/>
</dbReference>
<evidence type="ECO:0000256" key="3">
    <source>
        <dbReference type="ARBA" id="ARBA00022473"/>
    </source>
</evidence>
<keyword evidence="4 5" id="KW-0238">DNA-binding</keyword>
<sequence>MNTLTESATGSLQPFVEADFSATGLMPGCGNINYVADGGCAGGPMRLCFDPSLDGRRSMMVCEQFGLPTEVEYGLSDSGRGGAGGGDSNAGNREGDDLVAPKQPRKDTNKVVGRMHTVIEPQPVVTRPGPSCFLTSPLLTTECCLPSGRHPRLVPSALQPRKTSAPQKPTSTTNGFSEDKAIGDAKTNAAPAPASHKPTSQAVMDSKLHEATGASTTAAAVSGSVGSQSEVLQGKRVRRQRTHFTSQQLHELETTFMRNRYPDMNLREELAAWTDLTEGLNRLVVPLGSRSSPANVRMLGNQFRIPYTKLPTDLTHTADDVINGRQASPETN</sequence>
<keyword evidence="3" id="KW-0217">Developmental protein</keyword>
<keyword evidence="4 5" id="KW-0371">Homeobox</keyword>
<dbReference type="WBParaSite" id="SSLN_0000714201-mRNA-1">
    <property type="protein sequence ID" value="SSLN_0000714201-mRNA-1"/>
    <property type="gene ID" value="SSLN_0000714201"/>
</dbReference>
<evidence type="ECO:0000313" key="8">
    <source>
        <dbReference type="EMBL" id="VDL93308.1"/>
    </source>
</evidence>
<dbReference type="SUPFAM" id="SSF46689">
    <property type="entry name" value="Homeodomain-like"/>
    <property type="match status" value="1"/>
</dbReference>
<dbReference type="CDD" id="cd00086">
    <property type="entry name" value="homeodomain"/>
    <property type="match status" value="1"/>
</dbReference>
<evidence type="ECO:0000313" key="10">
    <source>
        <dbReference type="WBParaSite" id="SSLN_0000714201-mRNA-1"/>
    </source>
</evidence>
<evidence type="ECO:0000256" key="4">
    <source>
        <dbReference type="PROSITE-ProRule" id="PRU00108"/>
    </source>
</evidence>
<feature type="region of interest" description="Disordered" evidence="6">
    <location>
        <begin position="154"/>
        <end position="180"/>
    </location>
</feature>
<evidence type="ECO:0000313" key="9">
    <source>
        <dbReference type="Proteomes" id="UP000275846"/>
    </source>
</evidence>
<dbReference type="STRING" id="70667.A0A183SRS5"/>
<evidence type="ECO:0000256" key="1">
    <source>
        <dbReference type="ARBA" id="ARBA00004123"/>
    </source>
</evidence>
<organism evidence="10">
    <name type="scientific">Schistocephalus solidus</name>
    <name type="common">Tapeworm</name>
    <dbReference type="NCBI Taxonomy" id="70667"/>
    <lineage>
        <taxon>Eukaryota</taxon>
        <taxon>Metazoa</taxon>
        <taxon>Spiralia</taxon>
        <taxon>Lophotrochozoa</taxon>
        <taxon>Platyhelminthes</taxon>
        <taxon>Cestoda</taxon>
        <taxon>Eucestoda</taxon>
        <taxon>Diphyllobothriidea</taxon>
        <taxon>Diphyllobothriidae</taxon>
        <taxon>Schistocephalus</taxon>
    </lineage>
</organism>
<dbReference type="GO" id="GO:0009653">
    <property type="term" value="P:anatomical structure morphogenesis"/>
    <property type="evidence" value="ECO:0007669"/>
    <property type="project" value="TreeGrafter"/>
</dbReference>
<dbReference type="Proteomes" id="UP000275846">
    <property type="component" value="Unassembled WGS sequence"/>
</dbReference>
<feature type="compositionally biased region" description="Gly residues" evidence="6">
    <location>
        <begin position="79"/>
        <end position="88"/>
    </location>
</feature>
<dbReference type="AlphaFoldDB" id="A0A183SRS5"/>
<evidence type="ECO:0000259" key="7">
    <source>
        <dbReference type="PROSITE" id="PS50071"/>
    </source>
</evidence>
<dbReference type="OrthoDB" id="6273744at2759"/>
<dbReference type="Pfam" id="PF00046">
    <property type="entry name" value="Homeodomain"/>
    <property type="match status" value="1"/>
</dbReference>